<dbReference type="EMBL" id="FXWJ01000004">
    <property type="protein sequence ID" value="SMQ72665.1"/>
    <property type="molecule type" value="Genomic_DNA"/>
</dbReference>
<protein>
    <submittedName>
        <fullName evidence="2">Protein-tyrosine phosphatase</fullName>
    </submittedName>
</protein>
<evidence type="ECO:0000313" key="3">
    <source>
        <dbReference type="Proteomes" id="UP000194464"/>
    </source>
</evidence>
<reference evidence="2 3" key="1">
    <citation type="submission" date="2017-04" db="EMBL/GenBank/DDBJ databases">
        <authorList>
            <person name="Varghese N."/>
            <person name="Submissions S."/>
        </authorList>
    </citation>
    <scope>NUCLEOTIDE SEQUENCE [LARGE SCALE GENOMIC DNA]</scope>
    <source>
        <strain evidence="2 3">VKM Ac-1784</strain>
    </source>
</reference>
<evidence type="ECO:0000259" key="1">
    <source>
        <dbReference type="SMART" id="SM00226"/>
    </source>
</evidence>
<dbReference type="InterPro" id="IPR036196">
    <property type="entry name" value="Ptyr_pPase_sf"/>
</dbReference>
<dbReference type="SUPFAM" id="SSF52788">
    <property type="entry name" value="Phosphotyrosine protein phosphatases I"/>
    <property type="match status" value="1"/>
</dbReference>
<gene>
    <name evidence="2" type="ORF">SAMN06295909_2930</name>
</gene>
<dbReference type="Proteomes" id="UP000194464">
    <property type="component" value="Unassembled WGS sequence"/>
</dbReference>
<comment type="caution">
    <text evidence="2">The sequence shown here is derived from an EMBL/GenBank/DDBJ whole genome shotgun (WGS) entry which is preliminary data.</text>
</comment>
<keyword evidence="3" id="KW-1185">Reference proteome</keyword>
<name>A0ABY1RFA0_9MICO</name>
<accession>A0ABY1RFA0</accession>
<dbReference type="Pfam" id="PF01451">
    <property type="entry name" value="LMWPc"/>
    <property type="match status" value="1"/>
</dbReference>
<dbReference type="Gene3D" id="3.40.50.2300">
    <property type="match status" value="1"/>
</dbReference>
<proteinExistence type="predicted"/>
<evidence type="ECO:0000313" key="2">
    <source>
        <dbReference type="EMBL" id="SMQ72665.1"/>
    </source>
</evidence>
<dbReference type="SMART" id="SM00226">
    <property type="entry name" value="LMWPc"/>
    <property type="match status" value="1"/>
</dbReference>
<sequence>MDEHRDQTLLLVCAANVCRSPLAEFLLHRRLSGLAGFDGVVVESAGVSARVGSEICERVRRVERGDGFAAFAGTHRSRPISLEIVEGASLILTASTAERSAIAALAPAARSRTFTLREAAALATVPGFADEADVDADGVLDRFATIIHGRRGFAPASRKPTGLRRFGRSRTPADPFDIADGHLQGSAAHDRTIAQVGAVVDALTAALPAVTSRDAA</sequence>
<dbReference type="InterPro" id="IPR023485">
    <property type="entry name" value="Ptyr_pPase"/>
</dbReference>
<feature type="domain" description="Phosphotyrosine protein phosphatase I" evidence="1">
    <location>
        <begin position="7"/>
        <end position="156"/>
    </location>
</feature>
<organism evidence="2 3">
    <name type="scientific">Plantibacter elymi</name>
    <name type="common">nom. nud.</name>
    <dbReference type="NCBI Taxonomy" id="199708"/>
    <lineage>
        <taxon>Bacteria</taxon>
        <taxon>Bacillati</taxon>
        <taxon>Actinomycetota</taxon>
        <taxon>Actinomycetes</taxon>
        <taxon>Micrococcales</taxon>
        <taxon>Microbacteriaceae</taxon>
        <taxon>Plantibacter</taxon>
    </lineage>
</organism>